<dbReference type="EMBL" id="JAVIFY010000006">
    <property type="protein sequence ID" value="MDQ9091998.1"/>
    <property type="molecule type" value="Genomic_DNA"/>
</dbReference>
<evidence type="ECO:0000313" key="3">
    <source>
        <dbReference type="EMBL" id="MDQ9091998.1"/>
    </source>
</evidence>
<proteinExistence type="predicted"/>
<evidence type="ECO:0000313" key="4">
    <source>
        <dbReference type="Proteomes" id="UP001226574"/>
    </source>
</evidence>
<dbReference type="InterPro" id="IPR018247">
    <property type="entry name" value="EF_Hand_1_Ca_BS"/>
</dbReference>
<dbReference type="InterPro" id="IPR011992">
    <property type="entry name" value="EF-hand-dom_pair"/>
</dbReference>
<dbReference type="PROSITE" id="PS51257">
    <property type="entry name" value="PROKAR_LIPOPROTEIN"/>
    <property type="match status" value="1"/>
</dbReference>
<sequence length="78" mass="8879">MKYTIQLGYALLLIVSCSSFATTDSIAEQFKNLDRNQDGLLTRSESAKDPALWSRFKNYDSDKDNKLSLAEFSMYANK</sequence>
<dbReference type="Proteomes" id="UP001226574">
    <property type="component" value="Unassembled WGS sequence"/>
</dbReference>
<reference evidence="3 4" key="1">
    <citation type="submission" date="2023-08" db="EMBL/GenBank/DDBJ databases">
        <title>Pseudoalteromonas haloplanktis LL1 genome.</title>
        <authorList>
            <person name="Wu S."/>
        </authorList>
    </citation>
    <scope>NUCLEOTIDE SEQUENCE [LARGE SCALE GENOMIC DNA]</scope>
    <source>
        <strain evidence="3 4">LL1</strain>
    </source>
</reference>
<dbReference type="SUPFAM" id="SSF47473">
    <property type="entry name" value="EF-hand"/>
    <property type="match status" value="1"/>
</dbReference>
<gene>
    <name evidence="3" type="ORF">RC083_10390</name>
</gene>
<evidence type="ECO:0000256" key="1">
    <source>
        <dbReference type="SAM" id="SignalP"/>
    </source>
</evidence>
<name>A0ABU1BBY4_PSEHA</name>
<protein>
    <submittedName>
        <fullName evidence="3">EF-hand domain-containing protein</fullName>
    </submittedName>
</protein>
<feature type="chain" id="PRO_5045095432" evidence="1">
    <location>
        <begin position="22"/>
        <end position="78"/>
    </location>
</feature>
<dbReference type="Gene3D" id="1.10.238.10">
    <property type="entry name" value="EF-hand"/>
    <property type="match status" value="1"/>
</dbReference>
<accession>A0ABU1BBY4</accession>
<dbReference type="InterPro" id="IPR002048">
    <property type="entry name" value="EF_hand_dom"/>
</dbReference>
<feature type="signal peptide" evidence="1">
    <location>
        <begin position="1"/>
        <end position="21"/>
    </location>
</feature>
<evidence type="ECO:0000259" key="2">
    <source>
        <dbReference type="Pfam" id="PF13202"/>
    </source>
</evidence>
<feature type="domain" description="EF-hand" evidence="2">
    <location>
        <begin position="56"/>
        <end position="73"/>
    </location>
</feature>
<dbReference type="PROSITE" id="PS00018">
    <property type="entry name" value="EF_HAND_1"/>
    <property type="match status" value="1"/>
</dbReference>
<organism evidence="3 4">
    <name type="scientific">Pseudoalteromonas haloplanktis</name>
    <name type="common">Alteromonas haloplanktis</name>
    <dbReference type="NCBI Taxonomy" id="228"/>
    <lineage>
        <taxon>Bacteria</taxon>
        <taxon>Pseudomonadati</taxon>
        <taxon>Pseudomonadota</taxon>
        <taxon>Gammaproteobacteria</taxon>
        <taxon>Alteromonadales</taxon>
        <taxon>Pseudoalteromonadaceae</taxon>
        <taxon>Pseudoalteromonas</taxon>
    </lineage>
</organism>
<feature type="domain" description="EF-hand" evidence="2">
    <location>
        <begin position="27"/>
        <end position="45"/>
    </location>
</feature>
<comment type="caution">
    <text evidence="3">The sequence shown here is derived from an EMBL/GenBank/DDBJ whole genome shotgun (WGS) entry which is preliminary data.</text>
</comment>
<keyword evidence="4" id="KW-1185">Reference proteome</keyword>
<keyword evidence="1" id="KW-0732">Signal</keyword>
<dbReference type="Pfam" id="PF13202">
    <property type="entry name" value="EF-hand_5"/>
    <property type="match status" value="2"/>
</dbReference>
<dbReference type="RefSeq" id="WP_016708565.1">
    <property type="nucleotide sequence ID" value="NZ_JAVIFY010000006.1"/>
</dbReference>